<evidence type="ECO:0000313" key="2">
    <source>
        <dbReference type="Proteomes" id="UP001500909"/>
    </source>
</evidence>
<dbReference type="EMBL" id="BAAABY010000009">
    <property type="protein sequence ID" value="GAA0451607.1"/>
    <property type="molecule type" value="Genomic_DNA"/>
</dbReference>
<reference evidence="1 2" key="1">
    <citation type="journal article" date="2019" name="Int. J. Syst. Evol. Microbiol.">
        <title>The Global Catalogue of Microorganisms (GCM) 10K type strain sequencing project: providing services to taxonomists for standard genome sequencing and annotation.</title>
        <authorList>
            <consortium name="The Broad Institute Genomics Platform"/>
            <consortium name="The Broad Institute Genome Sequencing Center for Infectious Disease"/>
            <person name="Wu L."/>
            <person name="Ma J."/>
        </authorList>
    </citation>
    <scope>NUCLEOTIDE SEQUENCE [LARGE SCALE GENOMIC DNA]</scope>
    <source>
        <strain evidence="1 2">JCM 4805</strain>
    </source>
</reference>
<dbReference type="Gene3D" id="3.40.50.300">
    <property type="entry name" value="P-loop containing nucleotide triphosphate hydrolases"/>
    <property type="match status" value="1"/>
</dbReference>
<name>A0ABN0ZL57_9ACTN</name>
<sequence>MLVAAVSRLAGIGKTALVLQTAAQALSRPGWFPGGVLFVDLFGYDPDRRLSPEEALDGLLRDLGMPGEHIPTDLQDRARLYRRVLAALPKKTDATWSSSTMPPMPSGRARWCPPWNHSRSAHLTPHPRCRCPTVRPGHPW</sequence>
<accession>A0ABN0ZL57</accession>
<proteinExistence type="predicted"/>
<protein>
    <submittedName>
        <fullName evidence="1">Uncharacterized protein</fullName>
    </submittedName>
</protein>
<dbReference type="Proteomes" id="UP001500909">
    <property type="component" value="Unassembled WGS sequence"/>
</dbReference>
<comment type="caution">
    <text evidence="1">The sequence shown here is derived from an EMBL/GenBank/DDBJ whole genome shotgun (WGS) entry which is preliminary data.</text>
</comment>
<evidence type="ECO:0000313" key="1">
    <source>
        <dbReference type="EMBL" id="GAA0451607.1"/>
    </source>
</evidence>
<gene>
    <name evidence="1" type="ORF">GCM10010361_14610</name>
</gene>
<keyword evidence="2" id="KW-1185">Reference proteome</keyword>
<dbReference type="InterPro" id="IPR027417">
    <property type="entry name" value="P-loop_NTPase"/>
</dbReference>
<organism evidence="1 2">
    <name type="scientific">Streptomyces olivaceiscleroticus</name>
    <dbReference type="NCBI Taxonomy" id="68245"/>
    <lineage>
        <taxon>Bacteria</taxon>
        <taxon>Bacillati</taxon>
        <taxon>Actinomycetota</taxon>
        <taxon>Actinomycetes</taxon>
        <taxon>Kitasatosporales</taxon>
        <taxon>Streptomycetaceae</taxon>
        <taxon>Streptomyces</taxon>
    </lineage>
</organism>